<gene>
    <name evidence="1" type="ORF">ACFPQ3_11420</name>
</gene>
<dbReference type="EMBL" id="JBHSOJ010000033">
    <property type="protein sequence ID" value="MFC5632132.1"/>
    <property type="molecule type" value="Genomic_DNA"/>
</dbReference>
<comment type="caution">
    <text evidence="1">The sequence shown here is derived from an EMBL/GenBank/DDBJ whole genome shotgun (WGS) entry which is preliminary data.</text>
</comment>
<proteinExistence type="predicted"/>
<evidence type="ECO:0000313" key="2">
    <source>
        <dbReference type="Proteomes" id="UP001596110"/>
    </source>
</evidence>
<dbReference type="RefSeq" id="WP_380434554.1">
    <property type="nucleotide sequence ID" value="NZ_JBHSOJ010000033.1"/>
</dbReference>
<sequence>MPLKYLYYCARSHYHQECSLQCAVIFFKRLIFPRPLLIVNDDGILDQSAAIRVTQTIPWKDIKDIQLTYYFTQTFISAYLFNEEKYLNRINSWAKKAYLTNRKLGFPLVNIILNTSNQKTENILATIEQNYGERY</sequence>
<name>A0ABW0UHQ1_9STRE</name>
<protein>
    <submittedName>
        <fullName evidence="1">STM3941 family protein</fullName>
    </submittedName>
</protein>
<keyword evidence="2" id="KW-1185">Reference proteome</keyword>
<dbReference type="InterPro" id="IPR048136">
    <property type="entry name" value="STM3941-like"/>
</dbReference>
<dbReference type="Proteomes" id="UP001596110">
    <property type="component" value="Unassembled WGS sequence"/>
</dbReference>
<accession>A0ABW0UHQ1</accession>
<evidence type="ECO:0000313" key="1">
    <source>
        <dbReference type="EMBL" id="MFC5632132.1"/>
    </source>
</evidence>
<organism evidence="1 2">
    <name type="scientific">Streptococcus caledonicus</name>
    <dbReference type="NCBI Taxonomy" id="2614158"/>
    <lineage>
        <taxon>Bacteria</taxon>
        <taxon>Bacillati</taxon>
        <taxon>Bacillota</taxon>
        <taxon>Bacilli</taxon>
        <taxon>Lactobacillales</taxon>
        <taxon>Streptococcaceae</taxon>
        <taxon>Streptococcus</taxon>
    </lineage>
</organism>
<reference evidence="2" key="1">
    <citation type="journal article" date="2019" name="Int. J. Syst. Evol. Microbiol.">
        <title>The Global Catalogue of Microorganisms (GCM) 10K type strain sequencing project: providing services to taxonomists for standard genome sequencing and annotation.</title>
        <authorList>
            <consortium name="The Broad Institute Genomics Platform"/>
            <consortium name="The Broad Institute Genome Sequencing Center for Infectious Disease"/>
            <person name="Wu L."/>
            <person name="Ma J."/>
        </authorList>
    </citation>
    <scope>NUCLEOTIDE SEQUENCE [LARGE SCALE GENOMIC DNA]</scope>
    <source>
        <strain evidence="2">DT43</strain>
    </source>
</reference>
<dbReference type="NCBIfam" id="NF041635">
    <property type="entry name" value="STM3941_fam"/>
    <property type="match status" value="1"/>
</dbReference>